<dbReference type="InterPro" id="IPR005513">
    <property type="entry name" value="LEA_1"/>
</dbReference>
<gene>
    <name evidence="3" type="ORF">M569_03063</name>
</gene>
<sequence>MHSAKQKVKDAAAVAREHAEILQAKYEEKAEKAVATTVAEKEIATERRKAKEAVAKMKMHEAKADHAEDKLIA</sequence>
<name>S8E769_9LAMI</name>
<evidence type="ECO:0000256" key="2">
    <source>
        <dbReference type="SAM" id="Coils"/>
    </source>
</evidence>
<dbReference type="GO" id="GO:0009793">
    <property type="term" value="P:embryo development ending in seed dormancy"/>
    <property type="evidence" value="ECO:0007669"/>
    <property type="project" value="InterPro"/>
</dbReference>
<keyword evidence="4" id="KW-1185">Reference proteome</keyword>
<feature type="non-terminal residue" evidence="3">
    <location>
        <position position="73"/>
    </location>
</feature>
<reference evidence="3 4" key="1">
    <citation type="journal article" date="2013" name="BMC Genomics">
        <title>The miniature genome of a carnivorous plant Genlisea aurea contains a low number of genes and short non-coding sequences.</title>
        <authorList>
            <person name="Leushkin E.V."/>
            <person name="Sutormin R.A."/>
            <person name="Nabieva E.R."/>
            <person name="Penin A.A."/>
            <person name="Kondrashov A.S."/>
            <person name="Logacheva M.D."/>
        </authorList>
    </citation>
    <scope>NUCLEOTIDE SEQUENCE [LARGE SCALE GENOMIC DNA]</scope>
</reference>
<dbReference type="OrthoDB" id="695393at2759"/>
<dbReference type="PANTHER" id="PTHR33493">
    <property type="entry name" value="LATE EMBRYOGENESIS ABUNDANT PROTEIN 6-RELATED"/>
    <property type="match status" value="1"/>
</dbReference>
<evidence type="ECO:0000313" key="4">
    <source>
        <dbReference type="Proteomes" id="UP000015453"/>
    </source>
</evidence>
<feature type="coiled-coil region" evidence="2">
    <location>
        <begin position="43"/>
        <end position="70"/>
    </location>
</feature>
<accession>S8E769</accession>
<organism evidence="3 4">
    <name type="scientific">Genlisea aurea</name>
    <dbReference type="NCBI Taxonomy" id="192259"/>
    <lineage>
        <taxon>Eukaryota</taxon>
        <taxon>Viridiplantae</taxon>
        <taxon>Streptophyta</taxon>
        <taxon>Embryophyta</taxon>
        <taxon>Tracheophyta</taxon>
        <taxon>Spermatophyta</taxon>
        <taxon>Magnoliopsida</taxon>
        <taxon>eudicotyledons</taxon>
        <taxon>Gunneridae</taxon>
        <taxon>Pentapetalae</taxon>
        <taxon>asterids</taxon>
        <taxon>lamiids</taxon>
        <taxon>Lamiales</taxon>
        <taxon>Lentibulariaceae</taxon>
        <taxon>Genlisea</taxon>
    </lineage>
</organism>
<protein>
    <submittedName>
        <fullName evidence="3">Uncharacterized protein</fullName>
    </submittedName>
</protein>
<comment type="caution">
    <text evidence="3">The sequence shown here is derived from an EMBL/GenBank/DDBJ whole genome shotgun (WGS) entry which is preliminary data.</text>
</comment>
<comment type="similarity">
    <text evidence="1">Belongs to the LEA type 1 family.</text>
</comment>
<dbReference type="AlphaFoldDB" id="S8E769"/>
<dbReference type="Proteomes" id="UP000015453">
    <property type="component" value="Unassembled WGS sequence"/>
</dbReference>
<evidence type="ECO:0000313" key="3">
    <source>
        <dbReference type="EMBL" id="EPS71698.1"/>
    </source>
</evidence>
<keyword evidence="2" id="KW-0175">Coiled coil</keyword>
<evidence type="ECO:0000256" key="1">
    <source>
        <dbReference type="ARBA" id="ARBA00010975"/>
    </source>
</evidence>
<dbReference type="Pfam" id="PF03760">
    <property type="entry name" value="LEA_1"/>
    <property type="match status" value="1"/>
</dbReference>
<proteinExistence type="inferred from homology"/>
<dbReference type="EMBL" id="AUSU01001141">
    <property type="protein sequence ID" value="EPS71698.1"/>
    <property type="molecule type" value="Genomic_DNA"/>
</dbReference>
<dbReference type="PANTHER" id="PTHR33493:SF6">
    <property type="entry name" value="LATE EMBRYOGENESIS ABUNDANT PROTEIN 6"/>
    <property type="match status" value="1"/>
</dbReference>